<dbReference type="Proteomes" id="UP000076761">
    <property type="component" value="Unassembled WGS sequence"/>
</dbReference>
<keyword evidence="2" id="KW-1185">Reference proteome</keyword>
<reference evidence="1 2" key="1">
    <citation type="journal article" date="2016" name="Mol. Biol. Evol.">
        <title>Comparative Genomics of Early-Diverging Mushroom-Forming Fungi Provides Insights into the Origins of Lignocellulose Decay Capabilities.</title>
        <authorList>
            <person name="Nagy L.G."/>
            <person name="Riley R."/>
            <person name="Tritt A."/>
            <person name="Adam C."/>
            <person name="Daum C."/>
            <person name="Floudas D."/>
            <person name="Sun H."/>
            <person name="Yadav J.S."/>
            <person name="Pangilinan J."/>
            <person name="Larsson K.H."/>
            <person name="Matsuura K."/>
            <person name="Barry K."/>
            <person name="Labutti K."/>
            <person name="Kuo R."/>
            <person name="Ohm R.A."/>
            <person name="Bhattacharya S.S."/>
            <person name="Shirouzu T."/>
            <person name="Yoshinaga Y."/>
            <person name="Martin F.M."/>
            <person name="Grigoriev I.V."/>
            <person name="Hibbett D.S."/>
        </authorList>
    </citation>
    <scope>NUCLEOTIDE SEQUENCE [LARGE SCALE GENOMIC DNA]</scope>
    <source>
        <strain evidence="1 2">HHB14362 ss-1</strain>
    </source>
</reference>
<dbReference type="EMBL" id="KV425633">
    <property type="protein sequence ID" value="KZT19782.1"/>
    <property type="molecule type" value="Genomic_DNA"/>
</dbReference>
<sequence length="102" mass="11338">IQPKGAQWTYQLRRLAKTKYGLSPKGVQQLYQSVAVRKVAYAADIWYTPIHRCAATTCITGGLCSTATDVLDAHANLWPTHHLLNLNLASLPKTHPLAPYIR</sequence>
<dbReference type="AlphaFoldDB" id="A0A165NKR0"/>
<evidence type="ECO:0000313" key="2">
    <source>
        <dbReference type="Proteomes" id="UP000076761"/>
    </source>
</evidence>
<feature type="non-terminal residue" evidence="1">
    <location>
        <position position="1"/>
    </location>
</feature>
<dbReference type="STRING" id="1314782.A0A165NKR0"/>
<dbReference type="InParanoid" id="A0A165NKR0"/>
<dbReference type="OrthoDB" id="3261222at2759"/>
<gene>
    <name evidence="1" type="ORF">NEOLEDRAFT_1165290</name>
</gene>
<organism evidence="1 2">
    <name type="scientific">Neolentinus lepideus HHB14362 ss-1</name>
    <dbReference type="NCBI Taxonomy" id="1314782"/>
    <lineage>
        <taxon>Eukaryota</taxon>
        <taxon>Fungi</taxon>
        <taxon>Dikarya</taxon>
        <taxon>Basidiomycota</taxon>
        <taxon>Agaricomycotina</taxon>
        <taxon>Agaricomycetes</taxon>
        <taxon>Gloeophyllales</taxon>
        <taxon>Gloeophyllaceae</taxon>
        <taxon>Neolentinus</taxon>
    </lineage>
</organism>
<protein>
    <submittedName>
        <fullName evidence="1">Uncharacterized protein</fullName>
    </submittedName>
</protein>
<proteinExistence type="predicted"/>
<name>A0A165NKR0_9AGAM</name>
<evidence type="ECO:0000313" key="1">
    <source>
        <dbReference type="EMBL" id="KZT19782.1"/>
    </source>
</evidence>
<accession>A0A165NKR0</accession>